<evidence type="ECO:0000256" key="1">
    <source>
        <dbReference type="ARBA" id="ARBA00012540"/>
    </source>
</evidence>
<name>A0A098TIG0_9CYAN</name>
<reference evidence="10 11" key="1">
    <citation type="journal article" date="2014" name="Mol. Ecol.">
        <title>Evolution of Synechococcus.</title>
        <authorList>
            <person name="Dvorak P."/>
            <person name="Casamatta D."/>
            <person name="Hasler P."/>
            <person name="Poulickova A."/>
            <person name="Ondrej V."/>
            <person name="Sanges R."/>
        </authorList>
    </citation>
    <scope>NUCLEOTIDE SEQUENCE [LARGE SCALE GENOMIC DNA]</scope>
    <source>
        <strain evidence="10 11">CAUP A 1101</strain>
    </source>
</reference>
<dbReference type="Gene3D" id="3.10.450.330">
    <property type="match status" value="1"/>
</dbReference>
<dbReference type="AlphaFoldDB" id="A0A098TIG0"/>
<dbReference type="GO" id="GO:0016157">
    <property type="term" value="F:sucrose synthase activity"/>
    <property type="evidence" value="ECO:0007669"/>
    <property type="project" value="UniProtKB-UniRule"/>
</dbReference>
<evidence type="ECO:0000259" key="9">
    <source>
        <dbReference type="Pfam" id="PF24862"/>
    </source>
</evidence>
<evidence type="ECO:0000313" key="11">
    <source>
        <dbReference type="Proteomes" id="UP000030170"/>
    </source>
</evidence>
<protein>
    <recommendedName>
        <fullName evidence="2 6">Sucrose synthase</fullName>
        <ecNumber evidence="1 6">2.4.1.13</ecNumber>
    </recommendedName>
</protein>
<keyword evidence="11" id="KW-1185">Reference proteome</keyword>
<dbReference type="Pfam" id="PF00534">
    <property type="entry name" value="Glycos_transf_1"/>
    <property type="match status" value="1"/>
</dbReference>
<dbReference type="InterPro" id="IPR056736">
    <property type="entry name" value="SUS_EPBD"/>
</dbReference>
<dbReference type="Pfam" id="PF24862">
    <property type="entry name" value="SUS_EPBD"/>
    <property type="match status" value="1"/>
</dbReference>
<keyword evidence="4" id="KW-0808">Transferase</keyword>
<dbReference type="PANTHER" id="PTHR45839:SF7">
    <property type="entry name" value="SUCROSE SYNTHASE 1"/>
    <property type="match status" value="1"/>
</dbReference>
<evidence type="ECO:0000256" key="4">
    <source>
        <dbReference type="ARBA" id="ARBA00022679"/>
    </source>
</evidence>
<dbReference type="RefSeq" id="WP_036535820.1">
    <property type="nucleotide sequence ID" value="NZ_JJML01000052.1"/>
</dbReference>
<dbReference type="PANTHER" id="PTHR45839">
    <property type="match status" value="1"/>
</dbReference>
<feature type="domain" description="Glycosyl transferase family 1" evidence="7">
    <location>
        <begin position="560"/>
        <end position="725"/>
    </location>
</feature>
<comment type="caution">
    <text evidence="10">The sequence shown here is derived from an EMBL/GenBank/DDBJ whole genome shotgun (WGS) entry which is preliminary data.</text>
</comment>
<evidence type="ECO:0000313" key="10">
    <source>
        <dbReference type="EMBL" id="KGF71767.1"/>
    </source>
</evidence>
<evidence type="ECO:0000256" key="3">
    <source>
        <dbReference type="ARBA" id="ARBA00022676"/>
    </source>
</evidence>
<dbReference type="Gene3D" id="3.40.50.2000">
    <property type="entry name" value="Glycogen Phosphorylase B"/>
    <property type="match status" value="2"/>
</dbReference>
<dbReference type="STRING" id="1497020.DO97_15625"/>
<dbReference type="NCBIfam" id="TIGR02470">
    <property type="entry name" value="sucr_synth"/>
    <property type="match status" value="1"/>
</dbReference>
<dbReference type="InterPro" id="IPR001296">
    <property type="entry name" value="Glyco_trans_1"/>
</dbReference>
<accession>A0A098TIG0</accession>
<dbReference type="Pfam" id="PF00862">
    <property type="entry name" value="GT-B_Sucrose_synth"/>
    <property type="match status" value="1"/>
</dbReference>
<evidence type="ECO:0000256" key="2">
    <source>
        <dbReference type="ARBA" id="ARBA00020955"/>
    </source>
</evidence>
<dbReference type="Gene3D" id="1.20.120.1230">
    <property type="match status" value="1"/>
</dbReference>
<dbReference type="InterPro" id="IPR012820">
    <property type="entry name" value="Sucrose_synthase_pln/cyn"/>
</dbReference>
<gene>
    <name evidence="10" type="ORF">DO97_15625</name>
</gene>
<evidence type="ECO:0000256" key="5">
    <source>
        <dbReference type="ARBA" id="ARBA00049030"/>
    </source>
</evidence>
<evidence type="ECO:0000259" key="8">
    <source>
        <dbReference type="Pfam" id="PF00862"/>
    </source>
</evidence>
<dbReference type="EMBL" id="JJML01000052">
    <property type="protein sequence ID" value="KGF71767.1"/>
    <property type="molecule type" value="Genomic_DNA"/>
</dbReference>
<dbReference type="EC" id="2.4.1.13" evidence="1 6"/>
<sequence>MHKLIQAVLNSDEKKALHQLIDTLSISGKRYFLRNEIQQTFAECCHHLSQFGYAYHSSSLSQLMHYTHEIILDENSVWLVVRPWIASQQVWRLTLDLATGSEMTLQSLLDVLDRQVNCYQPHILNIDFQPFYQKSPVIDDPRNIGQGLAFLNRYLCNKLLTEFDYWLKALFNALHVLEYDGMQLLINDRIQSGVELSQQVKLGLKFLGEYAPDCPYKSLHLDLQALGFEPGWGNTASRTRETLELLNRLIEDPEPAILEAFVARVPAVFRVVLISINGWVSQESVLGRPEIRSQVDYVLEQARSLENQLQANIEQSGLELLGIHPQVIILTRLIPTCTETQCALPWKKVEGTDNTWILRVPFQEFNPAVTQNWISKFETWPYLESFAVDAERELLAKFGGKPNLIIGNYSEGNLVASLLARRLNAIQCNIAHSLEKPKYLFSNLYWQDLESQYHFSAEFTADLISMNAADFILTSSYQEIVGTPESLGQYESYKCFTMPNLYHVIDGIDLFSPKFNRVPPGVNEQIFFPYHQIKNQDAAKNAGIQALVFEQQKPHIFGHLDQPKKRPMLAVSSMSAIKNVTGLVECFGRSLELQTHCNLILLTNALDVVTTSNSEEGREISKLHALIDQYRLHGHIRWLDVRLSTHDLGEAYRAIADRQGIFIHFAKFEAFGRTILEAMISGLPTFTTQFGGSLEIIQDGTNGFHINPTDLDGSAEKILQFFHQCDTHPEYWYEISNRAIQRIQEQYNWPVHTRQLLLLTKIYSFWNYIYSDNRHGLQCYLEALFYLLYKPRAELILAEHLKR</sequence>
<evidence type="ECO:0000259" key="7">
    <source>
        <dbReference type="Pfam" id="PF00534"/>
    </source>
</evidence>
<feature type="domain" description="Sucrose synthase EPBD" evidence="9">
    <location>
        <begin position="146"/>
        <end position="234"/>
    </location>
</feature>
<evidence type="ECO:0000256" key="6">
    <source>
        <dbReference type="NCBIfam" id="TIGR02470"/>
    </source>
</evidence>
<dbReference type="GO" id="GO:0005985">
    <property type="term" value="P:sucrose metabolic process"/>
    <property type="evidence" value="ECO:0007669"/>
    <property type="project" value="UniProtKB-UniRule"/>
</dbReference>
<dbReference type="SUPFAM" id="SSF53756">
    <property type="entry name" value="UDP-Glycosyltransferase/glycogen phosphorylase"/>
    <property type="match status" value="1"/>
</dbReference>
<dbReference type="InterPro" id="IPR000368">
    <property type="entry name" value="Sucrose_synth_GT-B1"/>
</dbReference>
<keyword evidence="3" id="KW-0328">Glycosyltransferase</keyword>
<dbReference type="Proteomes" id="UP000030170">
    <property type="component" value="Unassembled WGS sequence"/>
</dbReference>
<organism evidence="10 11">
    <name type="scientific">Neosynechococcus sphagnicola sy1</name>
    <dbReference type="NCBI Taxonomy" id="1497020"/>
    <lineage>
        <taxon>Bacteria</taxon>
        <taxon>Bacillati</taxon>
        <taxon>Cyanobacteriota</taxon>
        <taxon>Cyanophyceae</taxon>
        <taxon>Neosynechococcales</taxon>
        <taxon>Neosynechococcaceae</taxon>
        <taxon>Neosynechococcus</taxon>
    </lineage>
</organism>
<comment type="catalytic activity">
    <reaction evidence="5">
        <text>an NDP-alpha-D-glucose + D-fructose = a ribonucleoside 5'-diphosphate + sucrose + H(+)</text>
        <dbReference type="Rhea" id="RHEA:16241"/>
        <dbReference type="ChEBI" id="CHEBI:15378"/>
        <dbReference type="ChEBI" id="CHEBI:17992"/>
        <dbReference type="ChEBI" id="CHEBI:37721"/>
        <dbReference type="ChEBI" id="CHEBI:57930"/>
        <dbReference type="ChEBI" id="CHEBI:76533"/>
        <dbReference type="EC" id="2.4.1.13"/>
    </reaction>
</comment>
<proteinExistence type="predicted"/>
<dbReference type="OrthoDB" id="7847955at2"/>
<feature type="domain" description="Sucrose synthase first GT-B" evidence="8">
    <location>
        <begin position="257"/>
        <end position="549"/>
    </location>
</feature>